<protein>
    <submittedName>
        <fullName evidence="5">CoA-dependent ligase</fullName>
        <ecNumber evidence="5">6.2.1.-</ecNumber>
    </submittedName>
</protein>
<dbReference type="Gene3D" id="3.40.50.12780">
    <property type="entry name" value="N-terminal domain of ligase-like"/>
    <property type="match status" value="1"/>
</dbReference>
<dbReference type="GO" id="GO:0006631">
    <property type="term" value="P:fatty acid metabolic process"/>
    <property type="evidence" value="ECO:0007669"/>
    <property type="project" value="TreeGrafter"/>
</dbReference>
<evidence type="ECO:0000256" key="1">
    <source>
        <dbReference type="ARBA" id="ARBA00006432"/>
    </source>
</evidence>
<dbReference type="FunFam" id="3.30.300.30:FF:000008">
    <property type="entry name" value="2,3-dihydroxybenzoate-AMP ligase"/>
    <property type="match status" value="1"/>
</dbReference>
<sequence length="561" mass="61038">MWPTRPPTPDLAHSYRESGHWRDQPIGHYLTRAASLFPDAVAVIDGDTRLTFADVDRDATTLAAALHSAGIGADDVVSFQLPNRAEAVIVYQAIMKLGAVANPIVPIYRGRELRFILGQARTSAVFIPATYRGFDYAAMYDQLLDDLPHLKKIVILGDRGERGTDERMTTWTELLDSAPAGAAKVVAALPHPDPDQVCLLLYTSGTTADPKGALHSHNTLVFENLSMIELFGLNENDVIFNPSPVTHVTGVNCALTLPFLLGAPVVLHDQWDPVAALDKISRDAASFMIFSTPFLQGLLDAAIAEGRPTPSIRYIVCGGADMPDDLTRRATERLGTVVRMYGATEGPSVTAGNRWDTAQLRTRTDGRVLTPTEVIIVDPSERPVEPGSVGEVLWRGPDTFLGYLDPSLNAAAFTEDGFFRSGDLARFDDTGAIHIEGRIKDIINRSGEKISTHEVENLLSEHPAVSEVAVVAGPDATTGERGCAFVVTHHAQDLTLEDVHEFLTGREVAKQKIPESVFVVDVLPKTASGKIQKFALRDWTRNRTDLPPQMVGVSLHAAHEK</sequence>
<evidence type="ECO:0000259" key="3">
    <source>
        <dbReference type="Pfam" id="PF00501"/>
    </source>
</evidence>
<dbReference type="EC" id="6.2.1.-" evidence="5"/>
<evidence type="ECO:0000313" key="6">
    <source>
        <dbReference type="Proteomes" id="UP000251211"/>
    </source>
</evidence>
<dbReference type="InterPro" id="IPR000873">
    <property type="entry name" value="AMP-dep_synth/lig_dom"/>
</dbReference>
<evidence type="ECO:0000256" key="2">
    <source>
        <dbReference type="ARBA" id="ARBA00022598"/>
    </source>
</evidence>
<gene>
    <name evidence="5" type="primary">fadK_7</name>
    <name evidence="5" type="ORF">NCTC13229_06813</name>
</gene>
<dbReference type="Gene3D" id="3.30.300.30">
    <property type="match status" value="1"/>
</dbReference>
<dbReference type="Pfam" id="PF13193">
    <property type="entry name" value="AMP-binding_C"/>
    <property type="match status" value="1"/>
</dbReference>
<evidence type="ECO:0000313" key="5">
    <source>
        <dbReference type="EMBL" id="SPZ43278.1"/>
    </source>
</evidence>
<dbReference type="EMBL" id="UAUI01000028">
    <property type="protein sequence ID" value="SPZ43278.1"/>
    <property type="molecule type" value="Genomic_DNA"/>
</dbReference>
<keyword evidence="2 5" id="KW-0436">Ligase</keyword>
<reference evidence="5 6" key="1">
    <citation type="submission" date="2018-06" db="EMBL/GenBank/DDBJ databases">
        <authorList>
            <consortium name="Pathogen Informatics"/>
            <person name="Doyle S."/>
        </authorList>
    </citation>
    <scope>NUCLEOTIDE SEQUENCE [LARGE SCALE GENOMIC DNA]</scope>
    <source>
        <strain evidence="5 6">NCTC13229</strain>
    </source>
</reference>
<accession>A0AB38FPR4</accession>
<comment type="caution">
    <text evidence="5">The sequence shown here is derived from an EMBL/GenBank/DDBJ whole genome shotgun (WGS) entry which is preliminary data.</text>
</comment>
<dbReference type="SUPFAM" id="SSF56801">
    <property type="entry name" value="Acetyl-CoA synthetase-like"/>
    <property type="match status" value="1"/>
</dbReference>
<dbReference type="PANTHER" id="PTHR43201:SF5">
    <property type="entry name" value="MEDIUM-CHAIN ACYL-COA LIGASE ACSF2, MITOCHONDRIAL"/>
    <property type="match status" value="1"/>
</dbReference>
<dbReference type="PANTHER" id="PTHR43201">
    <property type="entry name" value="ACYL-COA SYNTHETASE"/>
    <property type="match status" value="1"/>
</dbReference>
<feature type="domain" description="AMP-binding enzyme C-terminal" evidence="4">
    <location>
        <begin position="454"/>
        <end position="530"/>
    </location>
</feature>
<dbReference type="GO" id="GO:0031956">
    <property type="term" value="F:medium-chain fatty acid-CoA ligase activity"/>
    <property type="evidence" value="ECO:0007669"/>
    <property type="project" value="TreeGrafter"/>
</dbReference>
<proteinExistence type="inferred from homology"/>
<dbReference type="InterPro" id="IPR025110">
    <property type="entry name" value="AMP-bd_C"/>
</dbReference>
<dbReference type="InterPro" id="IPR045851">
    <property type="entry name" value="AMP-bd_C_sf"/>
</dbReference>
<dbReference type="Proteomes" id="UP000251211">
    <property type="component" value="Unassembled WGS sequence"/>
</dbReference>
<comment type="similarity">
    <text evidence="1">Belongs to the ATP-dependent AMP-binding enzyme family.</text>
</comment>
<dbReference type="InterPro" id="IPR042099">
    <property type="entry name" value="ANL_N_sf"/>
</dbReference>
<dbReference type="AlphaFoldDB" id="A0AB38FPR4"/>
<dbReference type="Pfam" id="PF00501">
    <property type="entry name" value="AMP-binding"/>
    <property type="match status" value="1"/>
</dbReference>
<organism evidence="5 6">
    <name type="scientific">Rhodococcus wratislaviensis</name>
    <name type="common">Tsukamurella wratislaviensis</name>
    <dbReference type="NCBI Taxonomy" id="44752"/>
    <lineage>
        <taxon>Bacteria</taxon>
        <taxon>Bacillati</taxon>
        <taxon>Actinomycetota</taxon>
        <taxon>Actinomycetes</taxon>
        <taxon>Mycobacteriales</taxon>
        <taxon>Nocardiaceae</taxon>
        <taxon>Rhodococcus</taxon>
    </lineage>
</organism>
<feature type="domain" description="AMP-dependent synthetase/ligase" evidence="3">
    <location>
        <begin position="31"/>
        <end position="404"/>
    </location>
</feature>
<name>A0AB38FPR4_RHOWR</name>
<evidence type="ECO:0000259" key="4">
    <source>
        <dbReference type="Pfam" id="PF13193"/>
    </source>
</evidence>